<reference evidence="2" key="1">
    <citation type="journal article" date="2019" name="Int. J. Syst. Evol. Microbiol.">
        <title>The Global Catalogue of Microorganisms (GCM) 10K type strain sequencing project: providing services to taxonomists for standard genome sequencing and annotation.</title>
        <authorList>
            <consortium name="The Broad Institute Genomics Platform"/>
            <consortium name="The Broad Institute Genome Sequencing Center for Infectious Disease"/>
            <person name="Wu L."/>
            <person name="Ma J."/>
        </authorList>
    </citation>
    <scope>NUCLEOTIDE SEQUENCE [LARGE SCALE GENOMIC DNA]</scope>
    <source>
        <strain evidence="2">JCM 18050</strain>
    </source>
</reference>
<protein>
    <submittedName>
        <fullName evidence="1">Uncharacterized protein</fullName>
    </submittedName>
</protein>
<proteinExistence type="predicted"/>
<dbReference type="EMBL" id="BAABHY010000001">
    <property type="protein sequence ID" value="GAA5108270.1"/>
    <property type="molecule type" value="Genomic_DNA"/>
</dbReference>
<dbReference type="RefSeq" id="WP_345489527.1">
    <property type="nucleotide sequence ID" value="NZ_BAABHY010000001.1"/>
</dbReference>
<sequence>MKKLTIEKYIQGKLDESFTVPIAFISMLNTILPKAAIDSLNQYGFDIQNMITASKEHSPYHNRVEVEEKGILKTVEISLK</sequence>
<name>A0ABP9N317_9GAMM</name>
<organism evidence="1 2">
    <name type="scientific">Orbus sasakiae</name>
    <dbReference type="NCBI Taxonomy" id="1078475"/>
    <lineage>
        <taxon>Bacteria</taxon>
        <taxon>Pseudomonadati</taxon>
        <taxon>Pseudomonadota</taxon>
        <taxon>Gammaproteobacteria</taxon>
        <taxon>Orbales</taxon>
        <taxon>Orbaceae</taxon>
        <taxon>Orbus</taxon>
    </lineage>
</organism>
<dbReference type="Proteomes" id="UP001500171">
    <property type="component" value="Unassembled WGS sequence"/>
</dbReference>
<evidence type="ECO:0000313" key="1">
    <source>
        <dbReference type="EMBL" id="GAA5108270.1"/>
    </source>
</evidence>
<gene>
    <name evidence="1" type="ORF">GCM10023211_10370</name>
</gene>
<keyword evidence="2" id="KW-1185">Reference proteome</keyword>
<accession>A0ABP9N317</accession>
<comment type="caution">
    <text evidence="1">The sequence shown here is derived from an EMBL/GenBank/DDBJ whole genome shotgun (WGS) entry which is preliminary data.</text>
</comment>
<evidence type="ECO:0000313" key="2">
    <source>
        <dbReference type="Proteomes" id="UP001500171"/>
    </source>
</evidence>